<dbReference type="GO" id="GO:0008168">
    <property type="term" value="F:methyltransferase activity"/>
    <property type="evidence" value="ECO:0007669"/>
    <property type="project" value="UniProtKB-KW"/>
</dbReference>
<evidence type="ECO:0000256" key="3">
    <source>
        <dbReference type="ARBA" id="ARBA00022679"/>
    </source>
</evidence>
<evidence type="ECO:0000313" key="4">
    <source>
        <dbReference type="EMBL" id="RHJ89254.1"/>
    </source>
</evidence>
<protein>
    <recommendedName>
        <fullName evidence="6">Trimethylamine methyltransferase</fullName>
    </recommendedName>
</protein>
<gene>
    <name evidence="4" type="ORF">DW099_01385</name>
</gene>
<dbReference type="Gene3D" id="3.20.20.480">
    <property type="entry name" value="Trimethylamine methyltransferase-like"/>
    <property type="match status" value="1"/>
</dbReference>
<sequence>MDVQIGHEKTLTGLMPVLAGVDLVYGLGMIDMGMAISYEQFLMDAEFVRMFKRTEKEVMVDEDALALSVIKAVGPAGNYLSQRHTLAHMRDEISTTALIDRQMREKWQKDGAKDMPQRARELAKEILAKHRPEPLPADVQAELAAIIKREGDLLCR</sequence>
<dbReference type="EMBL" id="QRMS01000001">
    <property type="protein sequence ID" value="RHJ89254.1"/>
    <property type="molecule type" value="Genomic_DNA"/>
</dbReference>
<dbReference type="Proteomes" id="UP000284841">
    <property type="component" value="Unassembled WGS sequence"/>
</dbReference>
<comment type="caution">
    <text evidence="4">The sequence shown here is derived from an EMBL/GenBank/DDBJ whole genome shotgun (WGS) entry which is preliminary data.</text>
</comment>
<dbReference type="InterPro" id="IPR010426">
    <property type="entry name" value="MTTB_MeTrfase"/>
</dbReference>
<keyword evidence="3" id="KW-0808">Transferase</keyword>
<keyword evidence="2" id="KW-0489">Methyltransferase</keyword>
<keyword evidence="5" id="KW-1185">Reference proteome</keyword>
<name>A0A415E6A6_9FIRM</name>
<organism evidence="4 5">
    <name type="scientific">Emergencia timonensis</name>
    <dbReference type="NCBI Taxonomy" id="1776384"/>
    <lineage>
        <taxon>Bacteria</taxon>
        <taxon>Bacillati</taxon>
        <taxon>Bacillota</taxon>
        <taxon>Clostridia</taxon>
        <taxon>Peptostreptococcales</taxon>
        <taxon>Anaerovoracaceae</taxon>
        <taxon>Emergencia</taxon>
    </lineage>
</organism>
<dbReference type="InterPro" id="IPR038601">
    <property type="entry name" value="MttB-like_sf"/>
</dbReference>
<reference evidence="4 5" key="1">
    <citation type="submission" date="2018-08" db="EMBL/GenBank/DDBJ databases">
        <title>A genome reference for cultivated species of the human gut microbiota.</title>
        <authorList>
            <person name="Zou Y."/>
            <person name="Xue W."/>
            <person name="Luo G."/>
        </authorList>
    </citation>
    <scope>NUCLEOTIDE SEQUENCE [LARGE SCALE GENOMIC DNA]</scope>
    <source>
        <strain evidence="4 5">AM07-24</strain>
    </source>
</reference>
<accession>A0A415E6A6</accession>
<evidence type="ECO:0008006" key="6">
    <source>
        <dbReference type="Google" id="ProtNLM"/>
    </source>
</evidence>
<dbReference type="AlphaFoldDB" id="A0A415E6A6"/>
<dbReference type="GO" id="GO:0032259">
    <property type="term" value="P:methylation"/>
    <property type="evidence" value="ECO:0007669"/>
    <property type="project" value="UniProtKB-KW"/>
</dbReference>
<dbReference type="Pfam" id="PF06253">
    <property type="entry name" value="MTTB"/>
    <property type="match status" value="1"/>
</dbReference>
<evidence type="ECO:0000256" key="2">
    <source>
        <dbReference type="ARBA" id="ARBA00022603"/>
    </source>
</evidence>
<comment type="similarity">
    <text evidence="1">Belongs to the trimethylamine methyltransferase family.</text>
</comment>
<dbReference type="GO" id="GO:0015948">
    <property type="term" value="P:methanogenesis"/>
    <property type="evidence" value="ECO:0007669"/>
    <property type="project" value="InterPro"/>
</dbReference>
<evidence type="ECO:0000256" key="1">
    <source>
        <dbReference type="ARBA" id="ARBA00007137"/>
    </source>
</evidence>
<evidence type="ECO:0000313" key="5">
    <source>
        <dbReference type="Proteomes" id="UP000284841"/>
    </source>
</evidence>
<dbReference type="STRING" id="1776384.GCA_900086585_02555"/>
<proteinExistence type="inferred from homology"/>